<dbReference type="EMBL" id="BARW01038539">
    <property type="protein sequence ID" value="GAJ23391.1"/>
    <property type="molecule type" value="Genomic_DNA"/>
</dbReference>
<evidence type="ECO:0000313" key="1">
    <source>
        <dbReference type="EMBL" id="GAJ23391.1"/>
    </source>
</evidence>
<protein>
    <submittedName>
        <fullName evidence="1">Uncharacterized protein</fullName>
    </submittedName>
</protein>
<organism evidence="1">
    <name type="scientific">marine sediment metagenome</name>
    <dbReference type="NCBI Taxonomy" id="412755"/>
    <lineage>
        <taxon>unclassified sequences</taxon>
        <taxon>metagenomes</taxon>
        <taxon>ecological metagenomes</taxon>
    </lineage>
</organism>
<accession>X1VX45</accession>
<name>X1VX45_9ZZZZ</name>
<comment type="caution">
    <text evidence="1">The sequence shown here is derived from an EMBL/GenBank/DDBJ whole genome shotgun (WGS) entry which is preliminary data.</text>
</comment>
<sequence>LLRHVRRCFNKGIVHGDGDPRDRDQGCVLFQEYLADASEWRIIRLGKSYFGHQKLKKGQFHSGSGKVGWYDPPKKLLNFVYEVTEKGNFTSMDIDIFETRDGRYLVNELQSMFGSYLDYQMLVDGRPGRYIYKPSTAGWIFEEGIFCRSNAKRL</sequence>
<dbReference type="SUPFAM" id="SSF56059">
    <property type="entry name" value="Glutathione synthetase ATP-binding domain-like"/>
    <property type="match status" value="1"/>
</dbReference>
<gene>
    <name evidence="1" type="ORF">S12H4_59112</name>
</gene>
<proteinExistence type="predicted"/>
<reference evidence="1" key="1">
    <citation type="journal article" date="2014" name="Front. Microbiol.">
        <title>High frequency of phylogenetically diverse reductive dehalogenase-homologous genes in deep subseafloor sedimentary metagenomes.</title>
        <authorList>
            <person name="Kawai M."/>
            <person name="Futagami T."/>
            <person name="Toyoda A."/>
            <person name="Takaki Y."/>
            <person name="Nishi S."/>
            <person name="Hori S."/>
            <person name="Arai W."/>
            <person name="Tsubouchi T."/>
            <person name="Morono Y."/>
            <person name="Uchiyama I."/>
            <person name="Ito T."/>
            <person name="Fujiyama A."/>
            <person name="Inagaki F."/>
            <person name="Takami H."/>
        </authorList>
    </citation>
    <scope>NUCLEOTIDE SEQUENCE</scope>
    <source>
        <strain evidence="1">Expedition CK06-06</strain>
    </source>
</reference>
<dbReference type="AlphaFoldDB" id="X1VX45"/>
<feature type="non-terminal residue" evidence="1">
    <location>
        <position position="1"/>
    </location>
</feature>